<protein>
    <submittedName>
        <fullName evidence="1">Phage tail protein</fullName>
    </submittedName>
</protein>
<proteinExistence type="predicted"/>
<dbReference type="AlphaFoldDB" id="A0A5V2W9T0"/>
<accession>A0A5V2W9T0</accession>
<comment type="caution">
    <text evidence="1">The sequence shown here is derived from an EMBL/GenBank/DDBJ whole genome shotgun (WGS) entry which is preliminary data.</text>
</comment>
<feature type="non-terminal residue" evidence="1">
    <location>
        <position position="39"/>
    </location>
</feature>
<sequence length="39" mass="4730">MSCFTSPAIMEMLGHYKWRVYEPFRFYLSEDKNDVIEVP</sequence>
<organism evidence="1">
    <name type="scientific">Salmonella enterica</name>
    <name type="common">Salmonella choleraesuis</name>
    <dbReference type="NCBI Taxonomy" id="28901"/>
    <lineage>
        <taxon>Bacteria</taxon>
        <taxon>Pseudomonadati</taxon>
        <taxon>Pseudomonadota</taxon>
        <taxon>Gammaproteobacteria</taxon>
        <taxon>Enterobacterales</taxon>
        <taxon>Enterobacteriaceae</taxon>
        <taxon>Salmonella</taxon>
    </lineage>
</organism>
<name>A0A5V2W9T0_SALER</name>
<dbReference type="EMBL" id="AAGZUG010000016">
    <property type="protein sequence ID" value="EBT7522677.1"/>
    <property type="molecule type" value="Genomic_DNA"/>
</dbReference>
<gene>
    <name evidence="1" type="ORF">CPE90_20205</name>
</gene>
<evidence type="ECO:0000313" key="1">
    <source>
        <dbReference type="EMBL" id="EBT7522677.1"/>
    </source>
</evidence>
<reference evidence="1" key="1">
    <citation type="submission" date="2018-07" db="EMBL/GenBank/DDBJ databases">
        <authorList>
            <consortium name="GenomeTrakr network: Whole genome sequencing for foodborne pathogen traceback"/>
        </authorList>
    </citation>
    <scope>NUCLEOTIDE SEQUENCE</scope>
    <source>
        <strain evidence="1">CCK-T-026</strain>
    </source>
</reference>